<organism evidence="1 2">
    <name type="scientific">Microbulbifer donghaiensis</name>
    <dbReference type="NCBI Taxonomy" id="494016"/>
    <lineage>
        <taxon>Bacteria</taxon>
        <taxon>Pseudomonadati</taxon>
        <taxon>Pseudomonadota</taxon>
        <taxon>Gammaproteobacteria</taxon>
        <taxon>Cellvibrionales</taxon>
        <taxon>Microbulbiferaceae</taxon>
        <taxon>Microbulbifer</taxon>
    </lineage>
</organism>
<sequence>MSKLPQFFLCGTAAPTLPSDDDYSNGLLETMRCQHGSVPLWPLHRQRLLRSGRVTAQQLADMGSVIAEIAAECPLESAKLRLRCGLVEGRQQWDLSLLPLEATPELEQGIRLFPCQTRLEIVETANPGCKTLQRTRYNRASTELPAGVTVDGLLRDSGGRVIESLRCNLLAWRDGQWITPDLHRCGVRGVMMSWLGGHFALAERDMDLDTLCAAEEVALCNSVRGVMPVTELIGVCRWPLGPEVRRLQQLIAEELW</sequence>
<dbReference type="OrthoDB" id="9805628at2"/>
<evidence type="ECO:0000313" key="2">
    <source>
        <dbReference type="Proteomes" id="UP000184170"/>
    </source>
</evidence>
<protein>
    <submittedName>
        <fullName evidence="1">4-amino-4-deoxychorismate lyase</fullName>
    </submittedName>
</protein>
<gene>
    <name evidence="1" type="ORF">SAMN04487965_0351</name>
</gene>
<evidence type="ECO:0000313" key="1">
    <source>
        <dbReference type="EMBL" id="SHE65144.1"/>
    </source>
</evidence>
<dbReference type="STRING" id="494016.SAMN04487965_0351"/>
<dbReference type="Gene3D" id="3.30.470.10">
    <property type="match status" value="1"/>
</dbReference>
<dbReference type="GO" id="GO:0016829">
    <property type="term" value="F:lyase activity"/>
    <property type="evidence" value="ECO:0007669"/>
    <property type="project" value="UniProtKB-KW"/>
</dbReference>
<dbReference type="InterPro" id="IPR043131">
    <property type="entry name" value="BCAT-like_N"/>
</dbReference>
<dbReference type="InterPro" id="IPR001544">
    <property type="entry name" value="Aminotrans_IV"/>
</dbReference>
<dbReference type="Proteomes" id="UP000184170">
    <property type="component" value="Unassembled WGS sequence"/>
</dbReference>
<reference evidence="2" key="1">
    <citation type="submission" date="2016-11" db="EMBL/GenBank/DDBJ databases">
        <authorList>
            <person name="Varghese N."/>
            <person name="Submissions S."/>
        </authorList>
    </citation>
    <scope>NUCLEOTIDE SEQUENCE [LARGE SCALE GENOMIC DNA]</scope>
    <source>
        <strain evidence="2">CGMCC 1.7063</strain>
    </source>
</reference>
<dbReference type="Pfam" id="PF01063">
    <property type="entry name" value="Aminotran_4"/>
    <property type="match status" value="1"/>
</dbReference>
<dbReference type="EMBL" id="FQVA01000001">
    <property type="protein sequence ID" value="SHE65144.1"/>
    <property type="molecule type" value="Genomic_DNA"/>
</dbReference>
<dbReference type="InterPro" id="IPR043132">
    <property type="entry name" value="BCAT-like_C"/>
</dbReference>
<name>A0A1M4V864_9GAMM</name>
<accession>A0A1M4V864</accession>
<dbReference type="SUPFAM" id="SSF56752">
    <property type="entry name" value="D-aminoacid aminotransferase-like PLP-dependent enzymes"/>
    <property type="match status" value="1"/>
</dbReference>
<dbReference type="InterPro" id="IPR036038">
    <property type="entry name" value="Aminotransferase-like"/>
</dbReference>
<dbReference type="Gene3D" id="3.20.10.10">
    <property type="entry name" value="D-amino Acid Aminotransferase, subunit A, domain 2"/>
    <property type="match status" value="1"/>
</dbReference>
<dbReference type="RefSeq" id="WP_073270841.1">
    <property type="nucleotide sequence ID" value="NZ_FQVA01000001.1"/>
</dbReference>
<keyword evidence="1" id="KW-0456">Lyase</keyword>
<dbReference type="AlphaFoldDB" id="A0A1M4V864"/>
<proteinExistence type="predicted"/>
<keyword evidence="2" id="KW-1185">Reference proteome</keyword>